<keyword evidence="3" id="KW-1003">Cell membrane</keyword>
<feature type="transmembrane region" description="Helical" evidence="7">
    <location>
        <begin position="81"/>
        <end position="105"/>
    </location>
</feature>
<dbReference type="InterPro" id="IPR035906">
    <property type="entry name" value="MetI-like_sf"/>
</dbReference>
<dbReference type="Pfam" id="PF00528">
    <property type="entry name" value="BPD_transp_1"/>
    <property type="match status" value="1"/>
</dbReference>
<feature type="transmembrane region" description="Helical" evidence="7">
    <location>
        <begin position="245"/>
        <end position="266"/>
    </location>
</feature>
<evidence type="ECO:0000256" key="2">
    <source>
        <dbReference type="ARBA" id="ARBA00022448"/>
    </source>
</evidence>
<evidence type="ECO:0000256" key="4">
    <source>
        <dbReference type="ARBA" id="ARBA00022692"/>
    </source>
</evidence>
<dbReference type="Gene3D" id="1.10.3720.10">
    <property type="entry name" value="MetI-like"/>
    <property type="match status" value="1"/>
</dbReference>
<dbReference type="Proteomes" id="UP001428290">
    <property type="component" value="Unassembled WGS sequence"/>
</dbReference>
<comment type="caution">
    <text evidence="9">The sequence shown here is derived from an EMBL/GenBank/DDBJ whole genome shotgun (WGS) entry which is preliminary data.</text>
</comment>
<keyword evidence="2 7" id="KW-0813">Transport</keyword>
<evidence type="ECO:0000313" key="10">
    <source>
        <dbReference type="Proteomes" id="UP001428290"/>
    </source>
</evidence>
<dbReference type="RefSeq" id="WP_345721627.1">
    <property type="nucleotide sequence ID" value="NZ_BAABRU010000005.1"/>
</dbReference>
<dbReference type="InterPro" id="IPR000515">
    <property type="entry name" value="MetI-like"/>
</dbReference>
<comment type="subcellular location">
    <subcellularLocation>
        <location evidence="1 7">Cell membrane</location>
        <topology evidence="1 7">Multi-pass membrane protein</topology>
    </subcellularLocation>
</comment>
<evidence type="ECO:0000313" key="9">
    <source>
        <dbReference type="EMBL" id="GAA5528020.1"/>
    </source>
</evidence>
<gene>
    <name evidence="9" type="primary">araQ_1</name>
    <name evidence="9" type="ORF">Hgul01_01815</name>
</gene>
<dbReference type="PANTHER" id="PTHR43744">
    <property type="entry name" value="ABC TRANSPORTER PERMEASE PROTEIN MG189-RELATED-RELATED"/>
    <property type="match status" value="1"/>
</dbReference>
<sequence length="281" mass="31075">MRIQRFFSRSFVHFAVITIAFLWTLPTVGVLVSSLRPENDVKTSGWWNALKHPFEESVWTFKNYSDVINANGIDEAFVNTLVVTIPATILPITVAAFAAYAFAWMKFPGRDWLFAMVIGLMVVPLQVALIPILRLYTATGIAGTFLGLWLAHTGFGLPLAIYLLYNYISQLPADLIESAKIDGASDFTAFMKIVLPLSTPAIASFAIFQFLWIWNDLLVSLVFLGTNKVLTVKLSELTGSLGNKWHLLTAGAFVSMVVPLAVFFALQRYFVRGLLAGSVKG</sequence>
<dbReference type="EMBL" id="BAABRU010000005">
    <property type="protein sequence ID" value="GAA5528020.1"/>
    <property type="molecule type" value="Genomic_DNA"/>
</dbReference>
<evidence type="ECO:0000259" key="8">
    <source>
        <dbReference type="PROSITE" id="PS50928"/>
    </source>
</evidence>
<evidence type="ECO:0000256" key="3">
    <source>
        <dbReference type="ARBA" id="ARBA00022475"/>
    </source>
</evidence>
<keyword evidence="4 7" id="KW-0812">Transmembrane</keyword>
<keyword evidence="5 7" id="KW-1133">Transmembrane helix</keyword>
<feature type="transmembrane region" description="Helical" evidence="7">
    <location>
        <begin position="112"/>
        <end position="133"/>
    </location>
</feature>
<dbReference type="PROSITE" id="PS50928">
    <property type="entry name" value="ABC_TM1"/>
    <property type="match status" value="1"/>
</dbReference>
<comment type="similarity">
    <text evidence="7">Belongs to the binding-protein-dependent transport system permease family.</text>
</comment>
<evidence type="ECO:0000256" key="7">
    <source>
        <dbReference type="RuleBase" id="RU363032"/>
    </source>
</evidence>
<name>A0ABP9WXT8_9CHLR</name>
<accession>A0ABP9WXT8</accession>
<feature type="transmembrane region" description="Helical" evidence="7">
    <location>
        <begin position="145"/>
        <end position="168"/>
    </location>
</feature>
<proteinExistence type="inferred from homology"/>
<keyword evidence="10" id="KW-1185">Reference proteome</keyword>
<protein>
    <submittedName>
        <fullName evidence="9">L-arabinose transport system permease protein AraQ</fullName>
    </submittedName>
</protein>
<feature type="transmembrane region" description="Helical" evidence="7">
    <location>
        <begin position="12"/>
        <end position="32"/>
    </location>
</feature>
<organism evidence="9 10">
    <name type="scientific">Herpetosiphon gulosus</name>
    <dbReference type="NCBI Taxonomy" id="1973496"/>
    <lineage>
        <taxon>Bacteria</taxon>
        <taxon>Bacillati</taxon>
        <taxon>Chloroflexota</taxon>
        <taxon>Chloroflexia</taxon>
        <taxon>Herpetosiphonales</taxon>
        <taxon>Herpetosiphonaceae</taxon>
        <taxon>Herpetosiphon</taxon>
    </lineage>
</organism>
<dbReference type="SUPFAM" id="SSF161098">
    <property type="entry name" value="MetI-like"/>
    <property type="match status" value="1"/>
</dbReference>
<evidence type="ECO:0000256" key="6">
    <source>
        <dbReference type="ARBA" id="ARBA00023136"/>
    </source>
</evidence>
<keyword evidence="6 7" id="KW-0472">Membrane</keyword>
<feature type="transmembrane region" description="Helical" evidence="7">
    <location>
        <begin position="189"/>
        <end position="214"/>
    </location>
</feature>
<evidence type="ECO:0000256" key="5">
    <source>
        <dbReference type="ARBA" id="ARBA00022989"/>
    </source>
</evidence>
<dbReference type="CDD" id="cd06261">
    <property type="entry name" value="TM_PBP2"/>
    <property type="match status" value="1"/>
</dbReference>
<reference evidence="9 10" key="1">
    <citation type="submission" date="2024-02" db="EMBL/GenBank/DDBJ databases">
        <title>Herpetosiphon gulosus NBRC 112829.</title>
        <authorList>
            <person name="Ichikawa N."/>
            <person name="Katano-Makiyama Y."/>
            <person name="Hidaka K."/>
        </authorList>
    </citation>
    <scope>NUCLEOTIDE SEQUENCE [LARGE SCALE GENOMIC DNA]</scope>
    <source>
        <strain evidence="9 10">NBRC 112829</strain>
    </source>
</reference>
<evidence type="ECO:0000256" key="1">
    <source>
        <dbReference type="ARBA" id="ARBA00004651"/>
    </source>
</evidence>
<dbReference type="PANTHER" id="PTHR43744:SF4">
    <property type="entry name" value="OSMOPROTECTIVE COMPOUNDS UPTAKE PERMEASE PROTEIN GGTD"/>
    <property type="match status" value="1"/>
</dbReference>
<feature type="domain" description="ABC transmembrane type-1" evidence="8">
    <location>
        <begin position="77"/>
        <end position="266"/>
    </location>
</feature>